<evidence type="ECO:0000259" key="4">
    <source>
        <dbReference type="PROSITE" id="PS51379"/>
    </source>
</evidence>
<evidence type="ECO:0000313" key="6">
    <source>
        <dbReference type="Proteomes" id="UP001501510"/>
    </source>
</evidence>
<reference evidence="5 6" key="1">
    <citation type="journal article" date="2019" name="Int. J. Syst. Evol. Microbiol.">
        <title>The Global Catalogue of Microorganisms (GCM) 10K type strain sequencing project: providing services to taxonomists for standard genome sequencing and annotation.</title>
        <authorList>
            <consortium name="The Broad Institute Genomics Platform"/>
            <consortium name="The Broad Institute Genome Sequencing Center for Infectious Disease"/>
            <person name="Wu L."/>
            <person name="Ma J."/>
        </authorList>
    </citation>
    <scope>NUCLEOTIDE SEQUENCE [LARGE SCALE GENOMIC DNA]</scope>
    <source>
        <strain evidence="5 6">JCM 1407</strain>
    </source>
</reference>
<sequence>MLYRNFGQTNKKTSILGLGCMRFPVFNNSNKDIDEKRAIEEIRYSIDNGINYIDTAYPYHEGNSEYIVGKALKDGYREKTYLATKLPSWLINTREDMDKYLDKQLEKLQTNYIDFYLLHALSKDKWEILKKNNVFDFIEKALKNGKIKNIGFSFHDNLEVFKEIVDSYDWDFCQIQYNYLDEKYQAGLEGLKYAHKKGMAVVIMEPLRGGGIVKSVPKDVQEVWDKADIKRTPAEWGLKFLWNHKEVTVVLSGMSSINQVKENIETANHSNPNSLTKKELKLINQAKEIYNSKIKVNCTECKYCMPCSCGIKIPSIFRLYNEASMFDDVDGRKEMYNNLIEVKASKCIECGKCEKACPQHILIRDMLKEVVGLFEK</sequence>
<keyword evidence="3" id="KW-0411">Iron-sulfur</keyword>
<keyword evidence="6" id="KW-1185">Reference proteome</keyword>
<evidence type="ECO:0000256" key="2">
    <source>
        <dbReference type="ARBA" id="ARBA00023004"/>
    </source>
</evidence>
<dbReference type="SUPFAM" id="SSF54862">
    <property type="entry name" value="4Fe-4S ferredoxins"/>
    <property type="match status" value="1"/>
</dbReference>
<accession>A0ABN1JHT1</accession>
<dbReference type="InterPro" id="IPR036812">
    <property type="entry name" value="NAD(P)_OxRdtase_dom_sf"/>
</dbReference>
<evidence type="ECO:0000256" key="3">
    <source>
        <dbReference type="ARBA" id="ARBA00023014"/>
    </source>
</evidence>
<dbReference type="InterPro" id="IPR053135">
    <property type="entry name" value="AKR2_Oxidoreductase"/>
</dbReference>
<keyword evidence="1" id="KW-0479">Metal-binding</keyword>
<dbReference type="PROSITE" id="PS00198">
    <property type="entry name" value="4FE4S_FER_1"/>
    <property type="match status" value="1"/>
</dbReference>
<dbReference type="CDD" id="cd19096">
    <property type="entry name" value="AKR_Fe-S_oxidoreductase"/>
    <property type="match status" value="1"/>
</dbReference>
<evidence type="ECO:0000256" key="1">
    <source>
        <dbReference type="ARBA" id="ARBA00022723"/>
    </source>
</evidence>
<dbReference type="RefSeq" id="WP_343761218.1">
    <property type="nucleotide sequence ID" value="NZ_BAAACG010000009.1"/>
</dbReference>
<dbReference type="Pfam" id="PF00248">
    <property type="entry name" value="Aldo_ket_red"/>
    <property type="match status" value="1"/>
</dbReference>
<evidence type="ECO:0000313" key="5">
    <source>
        <dbReference type="EMBL" id="GAA0740051.1"/>
    </source>
</evidence>
<dbReference type="EMBL" id="BAAACG010000009">
    <property type="protein sequence ID" value="GAA0740051.1"/>
    <property type="molecule type" value="Genomic_DNA"/>
</dbReference>
<dbReference type="InterPro" id="IPR020471">
    <property type="entry name" value="AKR"/>
</dbReference>
<dbReference type="PRINTS" id="PR00069">
    <property type="entry name" value="ALDKETRDTASE"/>
</dbReference>
<protein>
    <submittedName>
        <fullName evidence="5">Aldo/keto reductase</fullName>
    </submittedName>
</protein>
<dbReference type="PROSITE" id="PS51379">
    <property type="entry name" value="4FE4S_FER_2"/>
    <property type="match status" value="1"/>
</dbReference>
<dbReference type="Gene3D" id="3.30.70.20">
    <property type="match status" value="1"/>
</dbReference>
<name>A0ABN1JHT1_9CLOT</name>
<dbReference type="Pfam" id="PF13187">
    <property type="entry name" value="Fer4_9"/>
    <property type="match status" value="1"/>
</dbReference>
<dbReference type="PANTHER" id="PTHR43312:SF2">
    <property type="entry name" value="OXIDOREDUCTASE"/>
    <property type="match status" value="1"/>
</dbReference>
<dbReference type="InterPro" id="IPR017900">
    <property type="entry name" value="4Fe4S_Fe_S_CS"/>
</dbReference>
<dbReference type="PANTHER" id="PTHR43312">
    <property type="entry name" value="D-THREO-ALDOSE 1-DEHYDROGENASE"/>
    <property type="match status" value="1"/>
</dbReference>
<dbReference type="InterPro" id="IPR023210">
    <property type="entry name" value="NADP_OxRdtase_dom"/>
</dbReference>
<dbReference type="Proteomes" id="UP001501510">
    <property type="component" value="Unassembled WGS sequence"/>
</dbReference>
<dbReference type="Gene3D" id="3.20.20.100">
    <property type="entry name" value="NADP-dependent oxidoreductase domain"/>
    <property type="match status" value="1"/>
</dbReference>
<dbReference type="InterPro" id="IPR017896">
    <property type="entry name" value="4Fe4S_Fe-S-bd"/>
</dbReference>
<gene>
    <name evidence="5" type="ORF">GCM10008906_19580</name>
</gene>
<organism evidence="5 6">
    <name type="scientific">Clostridium oceanicum</name>
    <dbReference type="NCBI Taxonomy" id="1543"/>
    <lineage>
        <taxon>Bacteria</taxon>
        <taxon>Bacillati</taxon>
        <taxon>Bacillota</taxon>
        <taxon>Clostridia</taxon>
        <taxon>Eubacteriales</taxon>
        <taxon>Clostridiaceae</taxon>
        <taxon>Clostridium</taxon>
    </lineage>
</organism>
<comment type="caution">
    <text evidence="5">The sequence shown here is derived from an EMBL/GenBank/DDBJ whole genome shotgun (WGS) entry which is preliminary data.</text>
</comment>
<keyword evidence="2" id="KW-0408">Iron</keyword>
<feature type="domain" description="4Fe-4S ferredoxin-type" evidence="4">
    <location>
        <begin position="338"/>
        <end position="367"/>
    </location>
</feature>
<dbReference type="SUPFAM" id="SSF51430">
    <property type="entry name" value="NAD(P)-linked oxidoreductase"/>
    <property type="match status" value="1"/>
</dbReference>
<proteinExistence type="predicted"/>